<organism evidence="1">
    <name type="scientific">Amphimedon queenslandica</name>
    <name type="common">Sponge</name>
    <dbReference type="NCBI Taxonomy" id="400682"/>
    <lineage>
        <taxon>Eukaryota</taxon>
        <taxon>Metazoa</taxon>
        <taxon>Porifera</taxon>
        <taxon>Demospongiae</taxon>
        <taxon>Heteroscleromorpha</taxon>
        <taxon>Haplosclerida</taxon>
        <taxon>Niphatidae</taxon>
        <taxon>Amphimedon</taxon>
    </lineage>
</organism>
<name>A0A1X7TU74_AMPQE</name>
<evidence type="ECO:0000313" key="1">
    <source>
        <dbReference type="EnsemblMetazoa" id="Aqu2.1.18449_001"/>
    </source>
</evidence>
<dbReference type="EnsemblMetazoa" id="Aqu2.1.18449_001">
    <property type="protein sequence ID" value="Aqu2.1.18449_001"/>
    <property type="gene ID" value="Aqu2.1.18449"/>
</dbReference>
<sequence>MANYRIICGAELVLNDRKSPRSHLWFYNQVKY</sequence>
<protein>
    <submittedName>
        <fullName evidence="1">Uncharacterized protein</fullName>
    </submittedName>
</protein>
<accession>A0A1X7TU74</accession>
<dbReference type="AlphaFoldDB" id="A0A1X7TU74"/>
<reference evidence="1" key="1">
    <citation type="submission" date="2017-05" db="UniProtKB">
        <authorList>
            <consortium name="EnsemblMetazoa"/>
        </authorList>
    </citation>
    <scope>IDENTIFICATION</scope>
</reference>
<dbReference type="InParanoid" id="A0A1X7TU74"/>
<proteinExistence type="predicted"/>